<dbReference type="PANTHER" id="PTHR35020">
    <property type="entry name" value="N-ACETYLGLUCOSAMINE-INDUCED PROTEIN 1"/>
    <property type="match status" value="1"/>
</dbReference>
<dbReference type="PANTHER" id="PTHR35020:SF2">
    <property type="entry name" value="N-ACETYLGLUCOSAMINE-INDUCED PROTEIN 1"/>
    <property type="match status" value="1"/>
</dbReference>
<dbReference type="EMBL" id="WNWS01000248">
    <property type="protein sequence ID" value="KAE9973230.1"/>
    <property type="molecule type" value="Genomic_DNA"/>
</dbReference>
<evidence type="ECO:0000313" key="4">
    <source>
        <dbReference type="Proteomes" id="UP000490939"/>
    </source>
</evidence>
<name>A0A8H3UP55_VENIN</name>
<dbReference type="GO" id="GO:0006044">
    <property type="term" value="P:N-acetylglucosamine metabolic process"/>
    <property type="evidence" value="ECO:0007669"/>
    <property type="project" value="TreeGrafter"/>
</dbReference>
<dbReference type="EMBL" id="WNWR01000154">
    <property type="protein sequence ID" value="KAE9990082.1"/>
    <property type="molecule type" value="Genomic_DNA"/>
</dbReference>
<keyword evidence="4" id="KW-1185">Reference proteome</keyword>
<organism evidence="1 3">
    <name type="scientific">Venturia inaequalis</name>
    <name type="common">Apple scab fungus</name>
    <dbReference type="NCBI Taxonomy" id="5025"/>
    <lineage>
        <taxon>Eukaryota</taxon>
        <taxon>Fungi</taxon>
        <taxon>Dikarya</taxon>
        <taxon>Ascomycota</taxon>
        <taxon>Pezizomycotina</taxon>
        <taxon>Dothideomycetes</taxon>
        <taxon>Pleosporomycetidae</taxon>
        <taxon>Venturiales</taxon>
        <taxon>Venturiaceae</taxon>
        <taxon>Venturia</taxon>
    </lineage>
</organism>
<proteinExistence type="predicted"/>
<gene>
    <name evidence="2" type="ORF">EG327_001894</name>
    <name evidence="1" type="ORF">EG328_004514</name>
</gene>
<dbReference type="Proteomes" id="UP000447873">
    <property type="component" value="Unassembled WGS sequence"/>
</dbReference>
<dbReference type="InterPro" id="IPR022036">
    <property type="entry name" value="DUF3605"/>
</dbReference>
<accession>A0A8H3UP55</accession>
<dbReference type="AlphaFoldDB" id="A0A8H3UP55"/>
<evidence type="ECO:0000313" key="2">
    <source>
        <dbReference type="EMBL" id="KAE9990082.1"/>
    </source>
</evidence>
<dbReference type="Pfam" id="PF12239">
    <property type="entry name" value="DUF3605"/>
    <property type="match status" value="1"/>
</dbReference>
<protein>
    <recommendedName>
        <fullName evidence="5">N-acetylglucosamine-induced protein 1</fullName>
    </recommendedName>
</protein>
<dbReference type="GO" id="GO:0005737">
    <property type="term" value="C:cytoplasm"/>
    <property type="evidence" value="ECO:0007669"/>
    <property type="project" value="TreeGrafter"/>
</dbReference>
<evidence type="ECO:0000313" key="1">
    <source>
        <dbReference type="EMBL" id="KAE9973230.1"/>
    </source>
</evidence>
<evidence type="ECO:0008006" key="5">
    <source>
        <dbReference type="Google" id="ProtNLM"/>
    </source>
</evidence>
<reference evidence="1 3" key="1">
    <citation type="submission" date="2018-12" db="EMBL/GenBank/DDBJ databases">
        <title>Venturia inaequalis Genome Resource.</title>
        <authorList>
            <person name="Lichtner F.J."/>
        </authorList>
    </citation>
    <scope>NUCLEOTIDE SEQUENCE [LARGE SCALE GENOMIC DNA]</scope>
    <source>
        <strain evidence="1 3">120213</strain>
        <strain evidence="2 4">DMI_063113</strain>
    </source>
</reference>
<comment type="caution">
    <text evidence="1">The sequence shown here is derived from an EMBL/GenBank/DDBJ whole genome shotgun (WGS) entry which is preliminary data.</text>
</comment>
<sequence length="208" mass="23875">MPDRLDVPDVPAFNLTARDREILSQTDEEYHLQTWDDLKTIIANNALEELTRLPSDLRRYLAWSAGTKAKYGNMTNFLLKERLRWTPLPSSDPESGPTFEVENPIPFASTNDYLVLPNDWPYGLAPGIQHTCVWLKGRLPVDDTDGDLTDEGRKMVQQFVYDRFVSVVGGERVLWFKNWANLQSIRGVEHFHVLLKDVSQEQLATLTD</sequence>
<evidence type="ECO:0000313" key="3">
    <source>
        <dbReference type="Proteomes" id="UP000447873"/>
    </source>
</evidence>
<dbReference type="Proteomes" id="UP000490939">
    <property type="component" value="Unassembled WGS sequence"/>
</dbReference>